<evidence type="ECO:0000313" key="8">
    <source>
        <dbReference type="Proteomes" id="UP001174136"/>
    </source>
</evidence>
<keyword evidence="3" id="KW-0378">Hydrolase</keyword>
<gene>
    <name evidence="7" type="primary">Senp1</name>
    <name evidence="7" type="ORF">N1851_003322</name>
</gene>
<dbReference type="PROSITE" id="PS50600">
    <property type="entry name" value="ULP_PROTEASE"/>
    <property type="match status" value="1"/>
</dbReference>
<sequence length="741" mass="81495">MMNKIYEWIGTGFASLRDGAEPATHAQDDNARARRKRPMDSLEDGDDDVHEDGGGTAKKSRIGELIDSVRGAAGGVKDHGSTVATWVKNSMSPTLRSMLPGPPPPPPTDPQPAASTSTSTSTATWTSGHVARRNSGRLDNVFAAPSTPLEWKLKSDSYRNEKSVMGSKVCRRQVCMNLAHREVAKTNGHPPVQQPPPSTAAAAPTSASHLPLRLGRPLSLHTQGTSMYVLLLSSSMKNTSAFVDHLKTFFILTTCSPLSSSVLGPASNSYTSMYEKTFPIRVVQSPTHSSSGRLPAARGRCTAQESVREEEKEVYRQLLNMVSYGQSSFLNGGSPGVVRSHRDFSSFLSSSRLLRFSPSEAAEGSSDRPGMGPSSHSSGTIPGPVEASGEPGALPWSPELSPTGAASIQSVPSPGGVQDTSSQDTQSSAHDGDSVIIVKEQKGKKTTSVPCFQAELWIKELTSMYDSRARERRRRIEEQEALAARLLHQRLSGDGRRVPKVEVYIRVPLEKEVPLTPLIEEPKEPEEKPEFPELVEEMEDEVSRALRGGSSHEVLSEGFGLSLTRKDLQTLSNLNWLNDEVINFYMNLLVQRSKSPGLPSVDTFNTFFYPKLLTSGYSAVRRWTKKMDIFAADILLVPIHLGMHWCLSVVDFRKKVIMYYDSMGGNNDEACQTLLQYLKQESKDKKGKELDTSSWTLHSRRRHEIPQQMNGSDCGMFTCKYAEYITKDKAITFTQVSKLLT</sequence>
<dbReference type="PANTHER" id="PTHR12606:SF30">
    <property type="entry name" value="SENTRIN-SPECIFIC PROTEASE 1"/>
    <property type="match status" value="1"/>
</dbReference>
<feature type="domain" description="Ubiquitin-like protease family profile" evidence="6">
    <location>
        <begin position="561"/>
        <end position="725"/>
    </location>
</feature>
<evidence type="ECO:0000256" key="4">
    <source>
        <dbReference type="ARBA" id="ARBA00022807"/>
    </source>
</evidence>
<feature type="compositionally biased region" description="Pro residues" evidence="5">
    <location>
        <begin position="100"/>
        <end position="110"/>
    </location>
</feature>
<evidence type="ECO:0000259" key="6">
    <source>
        <dbReference type="PROSITE" id="PS50600"/>
    </source>
</evidence>
<evidence type="ECO:0000256" key="2">
    <source>
        <dbReference type="ARBA" id="ARBA00022670"/>
    </source>
</evidence>
<feature type="region of interest" description="Disordered" evidence="5">
    <location>
        <begin position="186"/>
        <end position="208"/>
    </location>
</feature>
<organism evidence="7 8">
    <name type="scientific">Merluccius polli</name>
    <name type="common">Benguela hake</name>
    <name type="synonym">Merluccius cadenati</name>
    <dbReference type="NCBI Taxonomy" id="89951"/>
    <lineage>
        <taxon>Eukaryota</taxon>
        <taxon>Metazoa</taxon>
        <taxon>Chordata</taxon>
        <taxon>Craniata</taxon>
        <taxon>Vertebrata</taxon>
        <taxon>Euteleostomi</taxon>
        <taxon>Actinopterygii</taxon>
        <taxon>Neopterygii</taxon>
        <taxon>Teleostei</taxon>
        <taxon>Neoteleostei</taxon>
        <taxon>Acanthomorphata</taxon>
        <taxon>Zeiogadaria</taxon>
        <taxon>Gadariae</taxon>
        <taxon>Gadiformes</taxon>
        <taxon>Gadoidei</taxon>
        <taxon>Merlucciidae</taxon>
        <taxon>Merluccius</taxon>
    </lineage>
</organism>
<dbReference type="EMBL" id="JAOPHQ010000410">
    <property type="protein sequence ID" value="KAK0154571.1"/>
    <property type="molecule type" value="Genomic_DNA"/>
</dbReference>
<evidence type="ECO:0000256" key="3">
    <source>
        <dbReference type="ARBA" id="ARBA00022801"/>
    </source>
</evidence>
<dbReference type="SUPFAM" id="SSF54001">
    <property type="entry name" value="Cysteine proteinases"/>
    <property type="match status" value="1"/>
</dbReference>
<evidence type="ECO:0000313" key="7">
    <source>
        <dbReference type="EMBL" id="KAK0154571.1"/>
    </source>
</evidence>
<feature type="compositionally biased region" description="Low complexity" evidence="5">
    <location>
        <begin position="418"/>
        <end position="428"/>
    </location>
</feature>
<keyword evidence="8" id="KW-1185">Reference proteome</keyword>
<dbReference type="Proteomes" id="UP001174136">
    <property type="component" value="Unassembled WGS sequence"/>
</dbReference>
<proteinExistence type="inferred from homology"/>
<dbReference type="GO" id="GO:0016926">
    <property type="term" value="P:protein desumoylation"/>
    <property type="evidence" value="ECO:0007669"/>
    <property type="project" value="TreeGrafter"/>
</dbReference>
<dbReference type="Gene3D" id="3.40.395.10">
    <property type="entry name" value="Adenoviral Proteinase, Chain A"/>
    <property type="match status" value="1"/>
</dbReference>
<dbReference type="GO" id="GO:0006508">
    <property type="term" value="P:proteolysis"/>
    <property type="evidence" value="ECO:0007669"/>
    <property type="project" value="UniProtKB-KW"/>
</dbReference>
<feature type="compositionally biased region" description="Low complexity" evidence="5">
    <location>
        <begin position="111"/>
        <end position="127"/>
    </location>
</feature>
<dbReference type="FunFam" id="3.40.395.10:FF:000001">
    <property type="entry name" value="Sentrin-specific protease 1"/>
    <property type="match status" value="1"/>
</dbReference>
<feature type="region of interest" description="Disordered" evidence="5">
    <location>
        <begin position="93"/>
        <end position="132"/>
    </location>
</feature>
<dbReference type="AlphaFoldDB" id="A0AA47NAG4"/>
<dbReference type="GO" id="GO:0060255">
    <property type="term" value="P:regulation of macromolecule metabolic process"/>
    <property type="evidence" value="ECO:0007669"/>
    <property type="project" value="UniProtKB-ARBA"/>
</dbReference>
<feature type="region of interest" description="Disordered" evidence="5">
    <location>
        <begin position="358"/>
        <end position="434"/>
    </location>
</feature>
<feature type="compositionally biased region" description="Low complexity" evidence="5">
    <location>
        <begin position="199"/>
        <end position="208"/>
    </location>
</feature>
<evidence type="ECO:0000256" key="1">
    <source>
        <dbReference type="ARBA" id="ARBA00005234"/>
    </source>
</evidence>
<evidence type="ECO:0000256" key="5">
    <source>
        <dbReference type="SAM" id="MobiDB-lite"/>
    </source>
</evidence>
<dbReference type="PANTHER" id="PTHR12606">
    <property type="entry name" value="SENTRIN/SUMO-SPECIFIC PROTEASE"/>
    <property type="match status" value="1"/>
</dbReference>
<comment type="similarity">
    <text evidence="1">Belongs to the peptidase C48 family.</text>
</comment>
<dbReference type="Pfam" id="PF02902">
    <property type="entry name" value="Peptidase_C48"/>
    <property type="match status" value="1"/>
</dbReference>
<dbReference type="GO" id="GO:0016929">
    <property type="term" value="F:deSUMOylase activity"/>
    <property type="evidence" value="ECO:0007669"/>
    <property type="project" value="TreeGrafter"/>
</dbReference>
<feature type="region of interest" description="Disordered" evidence="5">
    <location>
        <begin position="285"/>
        <end position="305"/>
    </location>
</feature>
<feature type="region of interest" description="Disordered" evidence="5">
    <location>
        <begin position="16"/>
        <end position="63"/>
    </location>
</feature>
<feature type="compositionally biased region" description="Acidic residues" evidence="5">
    <location>
        <begin position="41"/>
        <end position="50"/>
    </location>
</feature>
<accession>A0AA47NAG4</accession>
<protein>
    <submittedName>
        <fullName evidence="7">Sentrin-specific protease 1</fullName>
    </submittedName>
</protein>
<dbReference type="GO" id="GO:0080090">
    <property type="term" value="P:regulation of primary metabolic process"/>
    <property type="evidence" value="ECO:0007669"/>
    <property type="project" value="UniProtKB-ARBA"/>
</dbReference>
<dbReference type="GO" id="GO:0005634">
    <property type="term" value="C:nucleus"/>
    <property type="evidence" value="ECO:0007669"/>
    <property type="project" value="TreeGrafter"/>
</dbReference>
<comment type="caution">
    <text evidence="7">The sequence shown here is derived from an EMBL/GenBank/DDBJ whole genome shotgun (WGS) entry which is preliminary data.</text>
</comment>
<keyword evidence="2 7" id="KW-0645">Protease</keyword>
<dbReference type="InterPro" id="IPR003653">
    <property type="entry name" value="Peptidase_C48_C"/>
</dbReference>
<name>A0AA47NAG4_MERPO</name>
<keyword evidence="4" id="KW-0788">Thiol protease</keyword>
<reference evidence="7" key="1">
    <citation type="journal article" date="2023" name="Front. Mar. Sci.">
        <title>A new Merluccius polli reference genome to investigate the effects of global change in West African waters.</title>
        <authorList>
            <person name="Mateo J.L."/>
            <person name="Blanco-Fernandez C."/>
            <person name="Garcia-Vazquez E."/>
            <person name="Machado-Schiaffino G."/>
        </authorList>
    </citation>
    <scope>NUCLEOTIDE SEQUENCE</scope>
    <source>
        <strain evidence="7">C29</strain>
        <tissue evidence="7">Fin</tissue>
    </source>
</reference>
<dbReference type="InterPro" id="IPR038765">
    <property type="entry name" value="Papain-like_cys_pep_sf"/>
</dbReference>